<evidence type="ECO:0000313" key="2">
    <source>
        <dbReference type="EMBL" id="MCT7981181.1"/>
    </source>
</evidence>
<comment type="caution">
    <text evidence="2">The sequence shown here is derived from an EMBL/GenBank/DDBJ whole genome shotgun (WGS) entry which is preliminary data.</text>
</comment>
<reference evidence="2 3" key="1">
    <citation type="journal article" date="2022" name="Front. Microbiol.">
        <title>High genomic differentiation and limited gene flow indicate recent cryptic speciation within the genus Laspinema (cyanobacteria).</title>
        <authorList>
            <person name="Stanojkovic A."/>
            <person name="Skoupy S."/>
            <person name="Skaloud P."/>
            <person name="Dvorak P."/>
        </authorList>
    </citation>
    <scope>NUCLEOTIDE SEQUENCE [LARGE SCALE GENOMIC DNA]</scope>
    <source>
        <strain evidence="2 3">D3b</strain>
    </source>
</reference>
<accession>A0ABT2NFA9</accession>
<sequence length="49" mass="5283">MEYSKDGEDGRGRKVQVGSHDGVGGDRLKPEHFSLSLGHVDNSRDDGQG</sequence>
<gene>
    <name evidence="2" type="ORF">NG792_25970</name>
</gene>
<evidence type="ECO:0000313" key="3">
    <source>
        <dbReference type="Proteomes" id="UP001525961"/>
    </source>
</evidence>
<feature type="compositionally biased region" description="Basic and acidic residues" evidence="1">
    <location>
        <begin position="23"/>
        <end position="32"/>
    </location>
</feature>
<name>A0ABT2NFA9_9CYAN</name>
<dbReference type="EMBL" id="JAMXFA010000055">
    <property type="protein sequence ID" value="MCT7981181.1"/>
    <property type="molecule type" value="Genomic_DNA"/>
</dbReference>
<evidence type="ECO:0000256" key="1">
    <source>
        <dbReference type="SAM" id="MobiDB-lite"/>
    </source>
</evidence>
<feature type="region of interest" description="Disordered" evidence="1">
    <location>
        <begin position="1"/>
        <end position="49"/>
    </location>
</feature>
<proteinExistence type="predicted"/>
<dbReference type="Proteomes" id="UP001525961">
    <property type="component" value="Unassembled WGS sequence"/>
</dbReference>
<protein>
    <submittedName>
        <fullName evidence="2">Uncharacterized protein</fullName>
    </submittedName>
</protein>
<organism evidence="2 3">
    <name type="scientific">Laspinema olomoucense D3b</name>
    <dbReference type="NCBI Taxonomy" id="2953688"/>
    <lineage>
        <taxon>Bacteria</taxon>
        <taxon>Bacillati</taxon>
        <taxon>Cyanobacteriota</taxon>
        <taxon>Cyanophyceae</taxon>
        <taxon>Oscillatoriophycideae</taxon>
        <taxon>Oscillatoriales</taxon>
        <taxon>Laspinemataceae</taxon>
        <taxon>Laspinema</taxon>
        <taxon>Laspinema olomoucense</taxon>
    </lineage>
</organism>
<keyword evidence="3" id="KW-1185">Reference proteome</keyword>
<feature type="compositionally biased region" description="Basic and acidic residues" evidence="1">
    <location>
        <begin position="1"/>
        <end position="12"/>
    </location>
</feature>
<dbReference type="RefSeq" id="WP_261198135.1">
    <property type="nucleotide sequence ID" value="NZ_JAMXFA010000055.1"/>
</dbReference>